<sequence length="263" mass="29013">MLEGILQEMGSVIVAYSGGVDSTFLAATAHDVLGDRSLAVTASSPSMAPDDLEEAAATAIQLGLRHRVIETNEVQDPRYIANDARRCYFCKLELYTWLQPMAAEEGYDWIASGTNLDDLKDFRPGLKAGQEYGIRNPMVEAGLTKEDIRVLSKRRGLSTWDKPAQPCLSSRIPYGMPVSVEALQRIAQAEACLKELGLRQFRVRHHDSIARIEAEPEDMALLLEPGLREKLVSDMRALGYLYVTLDLAGFRTGSLNAALKVKS</sequence>
<dbReference type="PANTHER" id="PTHR43169:SF2">
    <property type="entry name" value="NAD_GMP SYNTHASE DOMAIN-CONTAINING PROTEIN"/>
    <property type="match status" value="1"/>
</dbReference>
<dbReference type="InterPro" id="IPR052188">
    <property type="entry name" value="Ni-pincer_cofactor_biosynth"/>
</dbReference>
<dbReference type="GO" id="GO:0006163">
    <property type="term" value="P:purine nucleotide metabolic process"/>
    <property type="evidence" value="ECO:0007669"/>
    <property type="project" value="UniProtKB-ARBA"/>
</dbReference>
<dbReference type="AlphaFoldDB" id="A0AA35U0C9"/>
<dbReference type="PANTHER" id="PTHR43169">
    <property type="entry name" value="EXSB FAMILY PROTEIN"/>
    <property type="match status" value="1"/>
</dbReference>
<gene>
    <name evidence="2" type="ORF">GBAR_LOCUS30691</name>
</gene>
<dbReference type="Pfam" id="PF02540">
    <property type="entry name" value="NAD_synthase"/>
    <property type="match status" value="1"/>
</dbReference>
<dbReference type="InterPro" id="IPR005232">
    <property type="entry name" value="LarE"/>
</dbReference>
<dbReference type="Gene3D" id="3.40.50.620">
    <property type="entry name" value="HUPs"/>
    <property type="match status" value="1"/>
</dbReference>
<dbReference type="InterPro" id="IPR022310">
    <property type="entry name" value="NAD/GMP_synthase"/>
</dbReference>
<dbReference type="CDD" id="cd01990">
    <property type="entry name" value="LarE-like"/>
    <property type="match status" value="1"/>
</dbReference>
<accession>A0AA35U0C9</accession>
<organism evidence="2 3">
    <name type="scientific">Geodia barretti</name>
    <name type="common">Barrett's horny sponge</name>
    <dbReference type="NCBI Taxonomy" id="519541"/>
    <lineage>
        <taxon>Eukaryota</taxon>
        <taxon>Metazoa</taxon>
        <taxon>Porifera</taxon>
        <taxon>Demospongiae</taxon>
        <taxon>Heteroscleromorpha</taxon>
        <taxon>Tetractinellida</taxon>
        <taxon>Astrophorina</taxon>
        <taxon>Geodiidae</taxon>
        <taxon>Geodia</taxon>
    </lineage>
</organism>
<dbReference type="SUPFAM" id="SSF52402">
    <property type="entry name" value="Adenine nucleotide alpha hydrolases-like"/>
    <property type="match status" value="1"/>
</dbReference>
<dbReference type="InterPro" id="IPR014729">
    <property type="entry name" value="Rossmann-like_a/b/a_fold"/>
</dbReference>
<dbReference type="GO" id="GO:0016783">
    <property type="term" value="F:sulfurtransferase activity"/>
    <property type="evidence" value="ECO:0007669"/>
    <property type="project" value="InterPro"/>
</dbReference>
<evidence type="ECO:0000313" key="2">
    <source>
        <dbReference type="EMBL" id="CAI8056332.1"/>
    </source>
</evidence>
<keyword evidence="3" id="KW-1185">Reference proteome</keyword>
<proteinExistence type="predicted"/>
<dbReference type="EMBL" id="CASHTH010004349">
    <property type="protein sequence ID" value="CAI8056332.1"/>
    <property type="molecule type" value="Genomic_DNA"/>
</dbReference>
<evidence type="ECO:0000259" key="1">
    <source>
        <dbReference type="Pfam" id="PF02540"/>
    </source>
</evidence>
<dbReference type="Proteomes" id="UP001174909">
    <property type="component" value="Unassembled WGS sequence"/>
</dbReference>
<dbReference type="NCBIfam" id="TIGR00268">
    <property type="entry name" value="ATP-dependent sacrificial sulfur transferase LarE"/>
    <property type="match status" value="1"/>
</dbReference>
<reference evidence="2" key="1">
    <citation type="submission" date="2023-03" db="EMBL/GenBank/DDBJ databases">
        <authorList>
            <person name="Steffen K."/>
            <person name="Cardenas P."/>
        </authorList>
    </citation>
    <scope>NUCLEOTIDE SEQUENCE</scope>
</reference>
<feature type="domain" description="NAD/GMP synthase" evidence="1">
    <location>
        <begin position="10"/>
        <end position="74"/>
    </location>
</feature>
<comment type="caution">
    <text evidence="2">The sequence shown here is derived from an EMBL/GenBank/DDBJ whole genome shotgun (WGS) entry which is preliminary data.</text>
</comment>
<dbReference type="GO" id="GO:0016884">
    <property type="term" value="F:carbon-nitrogen ligase activity, with glutamine as amido-N-donor"/>
    <property type="evidence" value="ECO:0007669"/>
    <property type="project" value="UniProtKB-ARBA"/>
</dbReference>
<evidence type="ECO:0000313" key="3">
    <source>
        <dbReference type="Proteomes" id="UP001174909"/>
    </source>
</evidence>
<protein>
    <submittedName>
        <fullName evidence="2">Uncharacterized protein slr1717</fullName>
    </submittedName>
</protein>
<dbReference type="PIRSF" id="PIRSF006661">
    <property type="entry name" value="PP-lp_UCP006661"/>
    <property type="match status" value="1"/>
</dbReference>
<name>A0AA35U0C9_GEOBA</name>